<proteinExistence type="predicted"/>
<dbReference type="AlphaFoldDB" id="A0A4D7QR88"/>
<feature type="signal peptide" evidence="1">
    <location>
        <begin position="1"/>
        <end position="25"/>
    </location>
</feature>
<keyword evidence="1" id="KW-0732">Signal</keyword>
<dbReference type="Proteomes" id="UP000298588">
    <property type="component" value="Chromosome"/>
</dbReference>
<dbReference type="RefSeq" id="WP_137100756.1">
    <property type="nucleotide sequence ID" value="NZ_CP039865.1"/>
</dbReference>
<dbReference type="OrthoDB" id="8480123at2"/>
<evidence type="ECO:0000313" key="2">
    <source>
        <dbReference type="EMBL" id="QCK87427.1"/>
    </source>
</evidence>
<dbReference type="KEGG" id="paqt:E8L99_17510"/>
<reference evidence="2 3" key="1">
    <citation type="submission" date="2019-04" db="EMBL/GenBank/DDBJ databases">
        <title>Phreatobacter aquaticus sp. nov.</title>
        <authorList>
            <person name="Choi A."/>
            <person name="Baek K."/>
        </authorList>
    </citation>
    <scope>NUCLEOTIDE SEQUENCE [LARGE SCALE GENOMIC DNA]</scope>
    <source>
        <strain evidence="2 3">NMCR1094</strain>
    </source>
</reference>
<organism evidence="2 3">
    <name type="scientific">Phreatobacter aquaticus</name>
    <dbReference type="NCBI Taxonomy" id="2570229"/>
    <lineage>
        <taxon>Bacteria</taxon>
        <taxon>Pseudomonadati</taxon>
        <taxon>Pseudomonadota</taxon>
        <taxon>Alphaproteobacteria</taxon>
        <taxon>Hyphomicrobiales</taxon>
        <taxon>Phreatobacteraceae</taxon>
        <taxon>Phreatobacter</taxon>
    </lineage>
</organism>
<protein>
    <submittedName>
        <fullName evidence="2">Uncharacterized protein</fullName>
    </submittedName>
</protein>
<feature type="chain" id="PRO_5020819893" evidence="1">
    <location>
        <begin position="26"/>
        <end position="152"/>
    </location>
</feature>
<keyword evidence="3" id="KW-1185">Reference proteome</keyword>
<evidence type="ECO:0000313" key="3">
    <source>
        <dbReference type="Proteomes" id="UP000298588"/>
    </source>
</evidence>
<evidence type="ECO:0000256" key="1">
    <source>
        <dbReference type="SAM" id="SignalP"/>
    </source>
</evidence>
<gene>
    <name evidence="2" type="ORF">E8L99_17510</name>
</gene>
<sequence>MARLSKPPFICLVAALCLCPTLAWAQWDIQHVPATPQSSASLEISYRSSGERLSIVCSHGIGLVSFSPGYRMLPSTLLVEGIYRVDAEPPRPLRWRISGNLALVAAPDTQRLLSDLTGATKVFFSFAGVEQTYDLTPLRQRSELIHEACNIE</sequence>
<name>A0A4D7QR88_9HYPH</name>
<accession>A0A4D7QR88</accession>
<dbReference type="EMBL" id="CP039865">
    <property type="protein sequence ID" value="QCK87427.1"/>
    <property type="molecule type" value="Genomic_DNA"/>
</dbReference>